<sequence length="252" mass="27062">MSTAPESLADDHDVWQRPFVRLHRRWCDDFVLELRLRDVPGARIGDHLAEVESHCIETRTDPEEAFGDAREYAQEVGDADEPARDTGVLRVTLISLAALVVFLTGNDATNRWARGEALSFNVAELICLGLLAAGVAALPVLLGPLLRRTRLGLAFFAGLFLLGALRALAGLLPLEPVVDGIPAAPVSVGVLLVLCVLSALEMRELSGDDDRVTSPLRAPDGARPPARRGAVLIAWIFPIAFVALGALAWIVA</sequence>
<evidence type="ECO:0000256" key="1">
    <source>
        <dbReference type="SAM" id="Phobius"/>
    </source>
</evidence>
<keyword evidence="1" id="KW-1133">Transmembrane helix</keyword>
<feature type="transmembrane region" description="Helical" evidence="1">
    <location>
        <begin position="117"/>
        <end position="141"/>
    </location>
</feature>
<feature type="transmembrane region" description="Helical" evidence="1">
    <location>
        <begin position="180"/>
        <end position="200"/>
    </location>
</feature>
<dbReference type="RefSeq" id="WP_006213686.1">
    <property type="nucleotide sequence ID" value="NZ_ANHZ02000003.1"/>
</dbReference>
<protein>
    <submittedName>
        <fullName evidence="2">Uncharacterized protein</fullName>
    </submittedName>
</protein>
<evidence type="ECO:0000313" key="2">
    <source>
        <dbReference type="EMBL" id="EME37564.1"/>
    </source>
</evidence>
<gene>
    <name evidence="2" type="ORF">C884_01615</name>
</gene>
<dbReference type="EMBL" id="ANHZ02000003">
    <property type="protein sequence ID" value="EME37564.1"/>
    <property type="molecule type" value="Genomic_DNA"/>
</dbReference>
<keyword evidence="1" id="KW-0472">Membrane</keyword>
<organism evidence="2 3">
    <name type="scientific">Kocuria palustris PEL</name>
    <dbReference type="NCBI Taxonomy" id="1236550"/>
    <lineage>
        <taxon>Bacteria</taxon>
        <taxon>Bacillati</taxon>
        <taxon>Actinomycetota</taxon>
        <taxon>Actinomycetes</taxon>
        <taxon>Micrococcales</taxon>
        <taxon>Micrococcaceae</taxon>
        <taxon>Kocuria</taxon>
    </lineage>
</organism>
<comment type="caution">
    <text evidence="2">The sequence shown here is derived from an EMBL/GenBank/DDBJ whole genome shotgun (WGS) entry which is preliminary data.</text>
</comment>
<feature type="transmembrane region" description="Helical" evidence="1">
    <location>
        <begin position="230"/>
        <end position="251"/>
    </location>
</feature>
<dbReference type="Proteomes" id="UP000009877">
    <property type="component" value="Unassembled WGS sequence"/>
</dbReference>
<keyword evidence="3" id="KW-1185">Reference proteome</keyword>
<accession>M2YGB7</accession>
<dbReference type="Pfam" id="PF22564">
    <property type="entry name" value="HAAS"/>
    <property type="match status" value="1"/>
</dbReference>
<keyword evidence="1" id="KW-0812">Transmembrane</keyword>
<dbReference type="STRING" id="71999.KPaMU14_01180"/>
<evidence type="ECO:0000313" key="3">
    <source>
        <dbReference type="Proteomes" id="UP000009877"/>
    </source>
</evidence>
<name>M2YGB7_9MICC</name>
<dbReference type="AlphaFoldDB" id="M2YGB7"/>
<feature type="transmembrane region" description="Helical" evidence="1">
    <location>
        <begin position="87"/>
        <end position="105"/>
    </location>
</feature>
<feature type="transmembrane region" description="Helical" evidence="1">
    <location>
        <begin position="153"/>
        <end position="174"/>
    </location>
</feature>
<reference evidence="2 3" key="1">
    <citation type="journal article" date="2014" name="Genome Announc.">
        <title>Draft Genome Sequence of Kocuria palustris PEL.</title>
        <authorList>
            <person name="Sharma G."/>
            <person name="Khatri I."/>
            <person name="Subramanian S."/>
        </authorList>
    </citation>
    <scope>NUCLEOTIDE SEQUENCE [LARGE SCALE GENOMIC DNA]</scope>
    <source>
        <strain evidence="2 3">PEL</strain>
    </source>
</reference>
<proteinExistence type="predicted"/>